<protein>
    <recommendedName>
        <fullName evidence="4">Portal protein</fullName>
    </recommendedName>
</protein>
<feature type="compositionally biased region" description="Basic and acidic residues" evidence="1">
    <location>
        <begin position="404"/>
        <end position="415"/>
    </location>
</feature>
<accession>W0JQN5</accession>
<dbReference type="KEGG" id="hlr:HALLA_11755"/>
<feature type="region of interest" description="Disordered" evidence="1">
    <location>
        <begin position="404"/>
        <end position="446"/>
    </location>
</feature>
<dbReference type="Proteomes" id="UP000019024">
    <property type="component" value="Chromosome"/>
</dbReference>
<dbReference type="STRING" id="797299.HALLA_11755"/>
<dbReference type="HOGENOM" id="CLU_027123_0_0_2"/>
<proteinExistence type="predicted"/>
<evidence type="ECO:0000313" key="3">
    <source>
        <dbReference type="Proteomes" id="UP000019024"/>
    </source>
</evidence>
<evidence type="ECO:0000256" key="1">
    <source>
        <dbReference type="SAM" id="MobiDB-lite"/>
    </source>
</evidence>
<gene>
    <name evidence="2" type="ORF">HALLA_11755</name>
</gene>
<feature type="region of interest" description="Disordered" evidence="1">
    <location>
        <begin position="319"/>
        <end position="341"/>
    </location>
</feature>
<dbReference type="GeneID" id="25145124"/>
<evidence type="ECO:0000313" key="2">
    <source>
        <dbReference type="EMBL" id="AHG00909.1"/>
    </source>
</evidence>
<dbReference type="RefSeq" id="WP_049952638.1">
    <property type="nucleotide sequence ID" value="NZ_CP007055.1"/>
</dbReference>
<dbReference type="AlphaFoldDB" id="W0JQN5"/>
<name>W0JQN5_9EURY</name>
<dbReference type="EMBL" id="CP007055">
    <property type="protein sequence ID" value="AHG00909.1"/>
    <property type="molecule type" value="Genomic_DNA"/>
</dbReference>
<dbReference type="eggNOG" id="ENOG502N63U">
    <property type="taxonomic scope" value="Archaea"/>
</dbReference>
<reference evidence="2 3" key="1">
    <citation type="submission" date="2014-01" db="EMBL/GenBank/DDBJ databases">
        <authorList>
            <consortium name="DOE Joint Genome Institute"/>
            <person name="Anderson I."/>
            <person name="Huntemann M."/>
            <person name="Han J."/>
            <person name="Chen A."/>
            <person name="Kyrpides N."/>
            <person name="Mavromatis K."/>
            <person name="Markowitz V."/>
            <person name="Palaniappan K."/>
            <person name="Ivanova N."/>
            <person name="Schaumberg A."/>
            <person name="Pati A."/>
            <person name="Liolios K."/>
            <person name="Nordberg H.P."/>
            <person name="Cantor M.N."/>
            <person name="Hua S.X."/>
            <person name="Woyke T."/>
        </authorList>
    </citation>
    <scope>NUCLEOTIDE SEQUENCE [LARGE SCALE GENOMIC DNA]</scope>
    <source>
        <strain evidence="2 3">XH-48</strain>
    </source>
</reference>
<keyword evidence="3" id="KW-1185">Reference proteome</keyword>
<feature type="compositionally biased region" description="Basic and acidic residues" evidence="1">
    <location>
        <begin position="325"/>
        <end position="341"/>
    </location>
</feature>
<dbReference type="OrthoDB" id="289943at2157"/>
<organism evidence="2 3">
    <name type="scientific">Halostagnicola larsenii XH-48</name>
    <dbReference type="NCBI Taxonomy" id="797299"/>
    <lineage>
        <taxon>Archaea</taxon>
        <taxon>Methanobacteriati</taxon>
        <taxon>Methanobacteriota</taxon>
        <taxon>Stenosarchaea group</taxon>
        <taxon>Halobacteria</taxon>
        <taxon>Halobacteriales</taxon>
        <taxon>Natrialbaceae</taxon>
        <taxon>Halostagnicola</taxon>
    </lineage>
</organism>
<evidence type="ECO:0008006" key="4">
    <source>
        <dbReference type="Google" id="ProtNLM"/>
    </source>
</evidence>
<sequence length="662" mass="74556">MSTDPVERPLVDDEVQSGVKDYLSRILERATPSSWVAGGTSRPNKFFQTRPRTYKELKRREKIYLNGGPITEFIDTRALMTYGTGVDFESSSPVTDDQGRTVDEWLTEQFGDTLELTMIDAGIQSYWAGDAWPEIVETRAGEFSHLELIDPTTMDVDWNDYGEITTLRQIIKGPRGKPKSQPVDIDNVGHFTFKDSSGGPLGDSLVEQNLDEINRYVSNQEQRANAIKLHGSPKYDVSVGSEGQSIPDKVMRRINRKFRPERVDEETAWTHGGDLEINALESPGMGDGMKQITETDISLLAGSFGIPLEWTNFGSAGLGDGSPAESRERKFERQARTEQTRRANQFKKEILRPILRRYSPFPEDIEINVVFGDVVSDPTQVTEWLSTVDWAFHRDEIREMVGHAAWDESDSREAPPELADDAGGDGGGMGLFSDGDRDRGHGTGNRNCGRALFHDSVSDDDLTQEELVWRDVVEKVLWSDDSSRTLFEFNADDLPDFVTARLEDAIPEAINGSSLQTLDGAQIGFLENALQDALESESRGWSLNSITDHIQDIPGADLDEYEAQRIGRDITQNAVGNAREDGYRERDDFEELRFKWSGMPYDPERSTEACQWISDQIPENGVHMDRLKELIQEANDRFIDHDAREWSPHIQCTHQPVRVVGT</sequence>